<gene>
    <name evidence="2" type="ORF">SAMN02745219_02921</name>
</gene>
<protein>
    <submittedName>
        <fullName evidence="2">Phage terminase large subunit (GpA)</fullName>
    </submittedName>
</protein>
<proteinExistence type="predicted"/>
<feature type="domain" description="Phage terminase large subunit GpA ATPase" evidence="1">
    <location>
        <begin position="42"/>
        <end position="241"/>
    </location>
</feature>
<keyword evidence="3" id="KW-1185">Reference proteome</keyword>
<dbReference type="InterPro" id="IPR046453">
    <property type="entry name" value="GpA_ATPase"/>
</dbReference>
<evidence type="ECO:0000313" key="3">
    <source>
        <dbReference type="Proteomes" id="UP000184529"/>
    </source>
</evidence>
<dbReference type="STRING" id="1121432.SAMN02745219_02921"/>
<sequence length="543" mass="61909">MLIKDLIGERQAGLDFAEWMHKNVRLDDGKPWDMSRRRALVEIVGNMKHRQMTILKGAQTGFSTLFLGFAIYLLDQARRNVIYFLPTQKMSDRFSTTRMDAFVNRSEYLRSRLRGTDQTGLKEIDTHFLYFVGLQSVLGAISIPSDCNLYDEVDLIDQENLDWSLDRIAASDLALLRFFSVGMFPGIGIDERYQDGDRRRWHVRCRGCRREQVVEDEFPQNFIRHKGEVMLVCVKCGTPLDVNEGRWIPEKPERTRDHVSYRVPQLIMPGLNLAFIWDRWQKAQNKPSKLAKFRCSVLARPDGGDMQPITDEVLQRVRQAGDYYWHDRWSDTITGIGIDMGDRAHIAVAAPFAGEGIRFLHFEEIDVEDLVERVKHLEHAFNAGALVIDALPYKTTSKQVVRSLTRAVGYIQYFKGSDLKEKSEGEGDRTVRVVTVDRDESLDETTDLFATVPPLALLPKPRTPAEEQVLRTVESHLKKLVKEKEKESEDSPARYKKNVANHYGMAINSARIALWLATGKGGARPGLTGGQVVGRSVVADLNW</sequence>
<dbReference type="AlphaFoldDB" id="A0A1M6KLZ7"/>
<dbReference type="OrthoDB" id="5181253at2"/>
<accession>A0A1M6KLZ7</accession>
<dbReference type="Pfam" id="PF05876">
    <property type="entry name" value="GpA_ATPase"/>
    <property type="match status" value="1"/>
</dbReference>
<dbReference type="GO" id="GO:0016887">
    <property type="term" value="F:ATP hydrolysis activity"/>
    <property type="evidence" value="ECO:0007669"/>
    <property type="project" value="InterPro"/>
</dbReference>
<dbReference type="EMBL" id="FQZM01000043">
    <property type="protein sequence ID" value="SHJ60038.1"/>
    <property type="molecule type" value="Genomic_DNA"/>
</dbReference>
<dbReference type="RefSeq" id="WP_072870718.1">
    <property type="nucleotide sequence ID" value="NZ_FQZM01000043.1"/>
</dbReference>
<evidence type="ECO:0000313" key="2">
    <source>
        <dbReference type="EMBL" id="SHJ60038.1"/>
    </source>
</evidence>
<evidence type="ECO:0000259" key="1">
    <source>
        <dbReference type="Pfam" id="PF05876"/>
    </source>
</evidence>
<dbReference type="Proteomes" id="UP000184529">
    <property type="component" value="Unassembled WGS sequence"/>
</dbReference>
<name>A0A1M6KLZ7_9FIRM</name>
<reference evidence="3" key="1">
    <citation type="submission" date="2016-11" db="EMBL/GenBank/DDBJ databases">
        <authorList>
            <person name="Varghese N."/>
            <person name="Submissions S."/>
        </authorList>
    </citation>
    <scope>NUCLEOTIDE SEQUENCE [LARGE SCALE GENOMIC DNA]</scope>
    <source>
        <strain evidence="3">DSM 16057</strain>
    </source>
</reference>
<organism evidence="2 3">
    <name type="scientific">Desulfofundulus thermosubterraneus DSM 16057</name>
    <dbReference type="NCBI Taxonomy" id="1121432"/>
    <lineage>
        <taxon>Bacteria</taxon>
        <taxon>Bacillati</taxon>
        <taxon>Bacillota</taxon>
        <taxon>Clostridia</taxon>
        <taxon>Eubacteriales</taxon>
        <taxon>Peptococcaceae</taxon>
        <taxon>Desulfofundulus</taxon>
    </lineage>
</organism>